<organism evidence="1">
    <name type="scientific">Sylvanvirus sp</name>
    <dbReference type="NCBI Taxonomy" id="2487774"/>
    <lineage>
        <taxon>Viruses</taxon>
    </lineage>
</organism>
<protein>
    <submittedName>
        <fullName evidence="1">Uncharacterized protein</fullName>
    </submittedName>
</protein>
<reference evidence="1" key="1">
    <citation type="submission" date="2018-10" db="EMBL/GenBank/DDBJ databases">
        <title>Hidden diversity of soil giant viruses.</title>
        <authorList>
            <person name="Schulz F."/>
            <person name="Alteio L."/>
            <person name="Goudeau D."/>
            <person name="Ryan E.M."/>
            <person name="Malmstrom R.R."/>
            <person name="Blanchard J."/>
            <person name="Woyke T."/>
        </authorList>
    </citation>
    <scope>NUCLEOTIDE SEQUENCE</scope>
    <source>
        <strain evidence="1">SYV1</strain>
    </source>
</reference>
<accession>A0A3G5AIZ7</accession>
<dbReference type="EMBL" id="MK072532">
    <property type="protein sequence ID" value="AYV87118.1"/>
    <property type="molecule type" value="Genomic_DNA"/>
</dbReference>
<evidence type="ECO:0000313" key="1">
    <source>
        <dbReference type="EMBL" id="AYV87118.1"/>
    </source>
</evidence>
<name>A0A3G5AIZ7_9VIRU</name>
<sequence length="119" mass="13586">MNRILQVDKYNLVEPFKRERRVFIRGRRLFAITAENSLAESKELIPRSPNFDERVSAMLASLCFFNALAISDNKFQGGGNTRLKNSQIAPSLSDLLKLIKSPQSIRRPLVRLLSNAIRK</sequence>
<proteinExistence type="predicted"/>
<gene>
    <name evidence="1" type="ORF">Sylvanvirus26_8</name>
</gene>